<evidence type="ECO:0000313" key="3">
    <source>
        <dbReference type="EMBL" id="ORX53688.1"/>
    </source>
</evidence>
<evidence type="ECO:0008006" key="5">
    <source>
        <dbReference type="Google" id="ProtNLM"/>
    </source>
</evidence>
<accession>A0A1X2GH89</accession>
<name>A0A1X2GH89_9FUNG</name>
<dbReference type="OrthoDB" id="10553009at2759"/>
<feature type="compositionally biased region" description="Low complexity" evidence="1">
    <location>
        <begin position="31"/>
        <end position="63"/>
    </location>
</feature>
<sequence length="344" mass="36575">MKFTTSLALVSALCWTVQPAHAFPWRREDSNTTASASPSGSASASPSQTQSQAPPMPSSSLPSFDASKFDGVWYPIAIEEDVYEMMTEEAKKFNATCDCPEVAFSSNTPVTLSANVSCTLHTKDIPPTRYYSTGLLVPVIDKVCSKSNNGTAFAFLFSQPYISTNEKSWTAIENVLNIREDDAKRPPEDTGSKGMYCWSFYSSQNGTDDVALLRTRGTVSADGETNLPDFKVMLAKSRDVADNSTYDQIAPKVLGNDYQDDYAKLPKCDSSGSPVPSPSSAAPTQSPSSTESASASSTESASASPAESSSEAATSTASEQPQPTEQPQPSGSVTTQQAMSTASQ</sequence>
<feature type="region of interest" description="Disordered" evidence="1">
    <location>
        <begin position="264"/>
        <end position="344"/>
    </location>
</feature>
<evidence type="ECO:0000313" key="4">
    <source>
        <dbReference type="Proteomes" id="UP000242146"/>
    </source>
</evidence>
<proteinExistence type="predicted"/>
<feature type="compositionally biased region" description="Low complexity" evidence="1">
    <location>
        <begin position="270"/>
        <end position="329"/>
    </location>
</feature>
<feature type="region of interest" description="Disordered" evidence="1">
    <location>
        <begin position="26"/>
        <end position="63"/>
    </location>
</feature>
<feature type="signal peptide" evidence="2">
    <location>
        <begin position="1"/>
        <end position="22"/>
    </location>
</feature>
<dbReference type="EMBL" id="MCGT01000015">
    <property type="protein sequence ID" value="ORX53688.1"/>
    <property type="molecule type" value="Genomic_DNA"/>
</dbReference>
<keyword evidence="4" id="KW-1185">Reference proteome</keyword>
<feature type="compositionally biased region" description="Polar residues" evidence="1">
    <location>
        <begin position="330"/>
        <end position="344"/>
    </location>
</feature>
<organism evidence="3 4">
    <name type="scientific">Hesseltinella vesiculosa</name>
    <dbReference type="NCBI Taxonomy" id="101127"/>
    <lineage>
        <taxon>Eukaryota</taxon>
        <taxon>Fungi</taxon>
        <taxon>Fungi incertae sedis</taxon>
        <taxon>Mucoromycota</taxon>
        <taxon>Mucoromycotina</taxon>
        <taxon>Mucoromycetes</taxon>
        <taxon>Mucorales</taxon>
        <taxon>Cunninghamellaceae</taxon>
        <taxon>Hesseltinella</taxon>
    </lineage>
</organism>
<dbReference type="STRING" id="101127.A0A1X2GH89"/>
<reference evidence="3 4" key="1">
    <citation type="submission" date="2016-07" db="EMBL/GenBank/DDBJ databases">
        <title>Pervasive Adenine N6-methylation of Active Genes in Fungi.</title>
        <authorList>
            <consortium name="DOE Joint Genome Institute"/>
            <person name="Mondo S.J."/>
            <person name="Dannebaum R.O."/>
            <person name="Kuo R.C."/>
            <person name="Labutti K."/>
            <person name="Haridas S."/>
            <person name="Kuo A."/>
            <person name="Salamov A."/>
            <person name="Ahrendt S.R."/>
            <person name="Lipzen A."/>
            <person name="Sullivan W."/>
            <person name="Andreopoulos W.B."/>
            <person name="Clum A."/>
            <person name="Lindquist E."/>
            <person name="Daum C."/>
            <person name="Ramamoorthy G.K."/>
            <person name="Gryganskyi A."/>
            <person name="Culley D."/>
            <person name="Magnuson J.K."/>
            <person name="James T.Y."/>
            <person name="O'Malley M.A."/>
            <person name="Stajich J.E."/>
            <person name="Spatafora J.W."/>
            <person name="Visel A."/>
            <person name="Grigoriev I.V."/>
        </authorList>
    </citation>
    <scope>NUCLEOTIDE SEQUENCE [LARGE SCALE GENOMIC DNA]</scope>
    <source>
        <strain evidence="3 4">NRRL 3301</strain>
    </source>
</reference>
<dbReference type="AlphaFoldDB" id="A0A1X2GH89"/>
<evidence type="ECO:0000256" key="1">
    <source>
        <dbReference type="SAM" id="MobiDB-lite"/>
    </source>
</evidence>
<gene>
    <name evidence="3" type="ORF">DM01DRAFT_1383678</name>
</gene>
<protein>
    <recommendedName>
        <fullName evidence="5">Calycin-like protein</fullName>
    </recommendedName>
</protein>
<dbReference type="Proteomes" id="UP000242146">
    <property type="component" value="Unassembled WGS sequence"/>
</dbReference>
<comment type="caution">
    <text evidence="3">The sequence shown here is derived from an EMBL/GenBank/DDBJ whole genome shotgun (WGS) entry which is preliminary data.</text>
</comment>
<keyword evidence="2" id="KW-0732">Signal</keyword>
<evidence type="ECO:0000256" key="2">
    <source>
        <dbReference type="SAM" id="SignalP"/>
    </source>
</evidence>
<feature type="chain" id="PRO_5012846521" description="Calycin-like protein" evidence="2">
    <location>
        <begin position="23"/>
        <end position="344"/>
    </location>
</feature>